<comment type="similarity">
    <text evidence="1">Belongs to the LysR transcriptional regulatory family.</text>
</comment>
<keyword evidence="7" id="KW-1185">Reference proteome</keyword>
<evidence type="ECO:0000256" key="3">
    <source>
        <dbReference type="ARBA" id="ARBA00023125"/>
    </source>
</evidence>
<dbReference type="EMBL" id="CP151406">
    <property type="protein sequence ID" value="WZJ22370.1"/>
    <property type="molecule type" value="Genomic_DNA"/>
</dbReference>
<dbReference type="PANTHER" id="PTHR30126">
    <property type="entry name" value="HTH-TYPE TRANSCRIPTIONAL REGULATOR"/>
    <property type="match status" value="1"/>
</dbReference>
<dbReference type="SUPFAM" id="SSF46785">
    <property type="entry name" value="Winged helix' DNA-binding domain"/>
    <property type="match status" value="1"/>
</dbReference>
<evidence type="ECO:0000313" key="6">
    <source>
        <dbReference type="EMBL" id="WZJ22370.1"/>
    </source>
</evidence>
<accession>A0ABZ2XIJ2</accession>
<dbReference type="InterPro" id="IPR036388">
    <property type="entry name" value="WH-like_DNA-bd_sf"/>
</dbReference>
<evidence type="ECO:0000256" key="1">
    <source>
        <dbReference type="ARBA" id="ARBA00009437"/>
    </source>
</evidence>
<dbReference type="SUPFAM" id="SSF53850">
    <property type="entry name" value="Periplasmic binding protein-like II"/>
    <property type="match status" value="1"/>
</dbReference>
<organism evidence="6 7">
    <name type="scientific">Azonexus hydrophilus</name>
    <dbReference type="NCBI Taxonomy" id="418702"/>
    <lineage>
        <taxon>Bacteria</taxon>
        <taxon>Pseudomonadati</taxon>
        <taxon>Pseudomonadota</taxon>
        <taxon>Betaproteobacteria</taxon>
        <taxon>Rhodocyclales</taxon>
        <taxon>Azonexaceae</taxon>
        <taxon>Azonexus</taxon>
    </lineage>
</organism>
<gene>
    <name evidence="6" type="ORF">AADV58_04235</name>
</gene>
<evidence type="ECO:0000259" key="5">
    <source>
        <dbReference type="PROSITE" id="PS50931"/>
    </source>
</evidence>
<reference evidence="6 7" key="1">
    <citation type="submission" date="2024-04" db="EMBL/GenBank/DDBJ databases">
        <title>Dissimilatory iodate-reducing microorganisms contribute to the enrichment of iodine in groundwater.</title>
        <authorList>
            <person name="Jiang Z."/>
        </authorList>
    </citation>
    <scope>NUCLEOTIDE SEQUENCE [LARGE SCALE GENOMIC DNA]</scope>
    <source>
        <strain evidence="6 7">NCP973</strain>
    </source>
</reference>
<evidence type="ECO:0000313" key="7">
    <source>
        <dbReference type="Proteomes" id="UP001479520"/>
    </source>
</evidence>
<dbReference type="PROSITE" id="PS50931">
    <property type="entry name" value="HTH_LYSR"/>
    <property type="match status" value="1"/>
</dbReference>
<dbReference type="InterPro" id="IPR036390">
    <property type="entry name" value="WH_DNA-bd_sf"/>
</dbReference>
<dbReference type="Proteomes" id="UP001479520">
    <property type="component" value="Chromosome"/>
</dbReference>
<dbReference type="Pfam" id="PF00126">
    <property type="entry name" value="HTH_1"/>
    <property type="match status" value="1"/>
</dbReference>
<dbReference type="Gene3D" id="3.40.190.290">
    <property type="match status" value="1"/>
</dbReference>
<feature type="domain" description="HTH lysR-type" evidence="5">
    <location>
        <begin position="3"/>
        <end position="60"/>
    </location>
</feature>
<dbReference type="Pfam" id="PF03466">
    <property type="entry name" value="LysR_substrate"/>
    <property type="match status" value="1"/>
</dbReference>
<keyword evidence="2" id="KW-0805">Transcription regulation</keyword>
<keyword evidence="4" id="KW-0804">Transcription</keyword>
<dbReference type="Gene3D" id="1.10.10.10">
    <property type="entry name" value="Winged helix-like DNA-binding domain superfamily/Winged helix DNA-binding domain"/>
    <property type="match status" value="1"/>
</dbReference>
<dbReference type="RefSeq" id="WP_341744169.1">
    <property type="nucleotide sequence ID" value="NZ_CP151406.1"/>
</dbReference>
<keyword evidence="3" id="KW-0238">DNA-binding</keyword>
<proteinExistence type="inferred from homology"/>
<protein>
    <submittedName>
        <fullName evidence="6">LysR family transcriptional regulator</fullName>
    </submittedName>
</protein>
<dbReference type="InterPro" id="IPR005119">
    <property type="entry name" value="LysR_subst-bd"/>
</dbReference>
<dbReference type="InterPro" id="IPR000847">
    <property type="entry name" value="LysR_HTH_N"/>
</dbReference>
<evidence type="ECO:0000256" key="4">
    <source>
        <dbReference type="ARBA" id="ARBA00023163"/>
    </source>
</evidence>
<dbReference type="PANTHER" id="PTHR30126:SF4">
    <property type="entry name" value="LYSR FAMILY TRANSCRIPTIONAL REGULATOR"/>
    <property type="match status" value="1"/>
</dbReference>
<sequence>MKISLELLQVLDAIDRHGSFTAAAKALHRVPSALSHAVAKLESDLDITLFIREGRRAMLNDAGRTLLDDGRHLLRAARELERRIQRIATGWESELRIGLDAIIPAERLLPLIRRFYDAGHQTQIRLSNEVLGGTWDALATDRADLVIGAPGDPPARGGIGSRQLCRTRMRLVVAPEHPLARAPTPITAADLALHRAIVIADTSQELTARTIGLQDGQDALRVPDMRAKAAAQLAGLGVGHLPGWIADPEIAAGRLVKLHTAEPHPPIRSHIAWRNRQVGKALQWFLDELARAEVIAALSAGLDSGED</sequence>
<evidence type="ECO:0000256" key="2">
    <source>
        <dbReference type="ARBA" id="ARBA00023015"/>
    </source>
</evidence>
<name>A0ABZ2XIJ2_9RHOO</name>